<evidence type="ECO:0000259" key="6">
    <source>
        <dbReference type="PROSITE" id="PS50865"/>
    </source>
</evidence>
<gene>
    <name evidence="7" type="ORF">FA13DRAFT_480314</name>
</gene>
<feature type="region of interest" description="Disordered" evidence="5">
    <location>
        <begin position="153"/>
        <end position="181"/>
    </location>
</feature>
<keyword evidence="2 4" id="KW-0863">Zinc-finger</keyword>
<evidence type="ECO:0000256" key="3">
    <source>
        <dbReference type="ARBA" id="ARBA00022833"/>
    </source>
</evidence>
<dbReference type="PROSITE" id="PS50865">
    <property type="entry name" value="ZF_MYND_2"/>
    <property type="match status" value="1"/>
</dbReference>
<dbReference type="GO" id="GO:0008270">
    <property type="term" value="F:zinc ion binding"/>
    <property type="evidence" value="ECO:0007669"/>
    <property type="project" value="UniProtKB-KW"/>
</dbReference>
<proteinExistence type="predicted"/>
<dbReference type="InterPro" id="IPR002893">
    <property type="entry name" value="Znf_MYND"/>
</dbReference>
<dbReference type="Proteomes" id="UP000298030">
    <property type="component" value="Unassembled WGS sequence"/>
</dbReference>
<comment type="caution">
    <text evidence="7">The sequence shown here is derived from an EMBL/GenBank/DDBJ whole genome shotgun (WGS) entry which is preliminary data.</text>
</comment>
<reference evidence="7 8" key="1">
    <citation type="journal article" date="2019" name="Nat. Ecol. Evol.">
        <title>Megaphylogeny resolves global patterns of mushroom evolution.</title>
        <authorList>
            <person name="Varga T."/>
            <person name="Krizsan K."/>
            <person name="Foldi C."/>
            <person name="Dima B."/>
            <person name="Sanchez-Garcia M."/>
            <person name="Sanchez-Ramirez S."/>
            <person name="Szollosi G.J."/>
            <person name="Szarkandi J.G."/>
            <person name="Papp V."/>
            <person name="Albert L."/>
            <person name="Andreopoulos W."/>
            <person name="Angelini C."/>
            <person name="Antonin V."/>
            <person name="Barry K.W."/>
            <person name="Bougher N.L."/>
            <person name="Buchanan P."/>
            <person name="Buyck B."/>
            <person name="Bense V."/>
            <person name="Catcheside P."/>
            <person name="Chovatia M."/>
            <person name="Cooper J."/>
            <person name="Damon W."/>
            <person name="Desjardin D."/>
            <person name="Finy P."/>
            <person name="Geml J."/>
            <person name="Haridas S."/>
            <person name="Hughes K."/>
            <person name="Justo A."/>
            <person name="Karasinski D."/>
            <person name="Kautmanova I."/>
            <person name="Kiss B."/>
            <person name="Kocsube S."/>
            <person name="Kotiranta H."/>
            <person name="LaButti K.M."/>
            <person name="Lechner B.E."/>
            <person name="Liimatainen K."/>
            <person name="Lipzen A."/>
            <person name="Lukacs Z."/>
            <person name="Mihaltcheva S."/>
            <person name="Morgado L.N."/>
            <person name="Niskanen T."/>
            <person name="Noordeloos M.E."/>
            <person name="Ohm R.A."/>
            <person name="Ortiz-Santana B."/>
            <person name="Ovrebo C."/>
            <person name="Racz N."/>
            <person name="Riley R."/>
            <person name="Savchenko A."/>
            <person name="Shiryaev A."/>
            <person name="Soop K."/>
            <person name="Spirin V."/>
            <person name="Szebenyi C."/>
            <person name="Tomsovsky M."/>
            <person name="Tulloss R.E."/>
            <person name="Uehling J."/>
            <person name="Grigoriev I.V."/>
            <person name="Vagvolgyi C."/>
            <person name="Papp T."/>
            <person name="Martin F.M."/>
            <person name="Miettinen O."/>
            <person name="Hibbett D.S."/>
            <person name="Nagy L.G."/>
        </authorList>
    </citation>
    <scope>NUCLEOTIDE SEQUENCE [LARGE SCALE GENOMIC DNA]</scope>
    <source>
        <strain evidence="7 8">FP101781</strain>
    </source>
</reference>
<organism evidence="7 8">
    <name type="scientific">Coprinellus micaceus</name>
    <name type="common">Glistening ink-cap mushroom</name>
    <name type="synonym">Coprinus micaceus</name>
    <dbReference type="NCBI Taxonomy" id="71717"/>
    <lineage>
        <taxon>Eukaryota</taxon>
        <taxon>Fungi</taxon>
        <taxon>Dikarya</taxon>
        <taxon>Basidiomycota</taxon>
        <taxon>Agaricomycotina</taxon>
        <taxon>Agaricomycetes</taxon>
        <taxon>Agaricomycetidae</taxon>
        <taxon>Agaricales</taxon>
        <taxon>Agaricineae</taxon>
        <taxon>Psathyrellaceae</taxon>
        <taxon>Coprinellus</taxon>
    </lineage>
</organism>
<evidence type="ECO:0000313" key="7">
    <source>
        <dbReference type="EMBL" id="TEB31144.1"/>
    </source>
</evidence>
<evidence type="ECO:0000256" key="2">
    <source>
        <dbReference type="ARBA" id="ARBA00022771"/>
    </source>
</evidence>
<dbReference type="AlphaFoldDB" id="A0A4Y7TB29"/>
<feature type="compositionally biased region" description="Polar residues" evidence="5">
    <location>
        <begin position="164"/>
        <end position="174"/>
    </location>
</feature>
<keyword evidence="3" id="KW-0862">Zinc</keyword>
<protein>
    <recommendedName>
        <fullName evidence="6">MYND-type domain-containing protein</fullName>
    </recommendedName>
</protein>
<dbReference type="EMBL" id="QPFP01000020">
    <property type="protein sequence ID" value="TEB31144.1"/>
    <property type="molecule type" value="Genomic_DNA"/>
</dbReference>
<keyword evidence="1" id="KW-0479">Metal-binding</keyword>
<name>A0A4Y7TB29_COPMI</name>
<dbReference type="Gene3D" id="6.10.140.2220">
    <property type="match status" value="1"/>
</dbReference>
<keyword evidence="8" id="KW-1185">Reference proteome</keyword>
<sequence>MARLASDYYDKHWGPFFESFLLYDSIWQRWFLSGCHTRLCDSLNHHRRTHNQTVSESRECSACKTVIYCSSACQKEDWEAFHRVECPQNRVYRIDRVLDSSWVSHRDRAYLLSLLQHMVLNYEVGMRTSEQLDTPTPNLRFSTVMEYEHAPLQNHHHQGPRRQIQPSSCCTSTPLRAPRHR</sequence>
<dbReference type="Pfam" id="PF01753">
    <property type="entry name" value="zf-MYND"/>
    <property type="match status" value="1"/>
</dbReference>
<dbReference type="OrthoDB" id="341421at2759"/>
<evidence type="ECO:0000313" key="8">
    <source>
        <dbReference type="Proteomes" id="UP000298030"/>
    </source>
</evidence>
<evidence type="ECO:0000256" key="1">
    <source>
        <dbReference type="ARBA" id="ARBA00022723"/>
    </source>
</evidence>
<feature type="domain" description="MYND-type" evidence="6">
    <location>
        <begin position="37"/>
        <end position="86"/>
    </location>
</feature>
<evidence type="ECO:0000256" key="5">
    <source>
        <dbReference type="SAM" id="MobiDB-lite"/>
    </source>
</evidence>
<dbReference type="SUPFAM" id="SSF144232">
    <property type="entry name" value="HIT/MYND zinc finger-like"/>
    <property type="match status" value="1"/>
</dbReference>
<evidence type="ECO:0000256" key="4">
    <source>
        <dbReference type="PROSITE-ProRule" id="PRU00134"/>
    </source>
</evidence>
<accession>A0A4Y7TB29</accession>